<dbReference type="PANTHER" id="PTHR10259">
    <property type="entry name" value="THIOPURINE S-METHYLTRANSFERASE"/>
    <property type="match status" value="1"/>
</dbReference>
<dbReference type="PROSITE" id="PS51585">
    <property type="entry name" value="SAM_MT_TPMT"/>
    <property type="match status" value="1"/>
</dbReference>
<dbReference type="GO" id="GO:0005737">
    <property type="term" value="C:cytoplasm"/>
    <property type="evidence" value="ECO:0007669"/>
    <property type="project" value="UniProtKB-SubCell"/>
</dbReference>
<keyword evidence="7 9" id="KW-0808">Transferase</keyword>
<dbReference type="InterPro" id="IPR025835">
    <property type="entry name" value="Thiopurine_S-MeTrfase"/>
</dbReference>
<feature type="binding site" evidence="9">
    <location>
        <position position="10"/>
    </location>
    <ligand>
        <name>S-adenosyl-L-methionine</name>
        <dbReference type="ChEBI" id="CHEBI:59789"/>
    </ligand>
</feature>
<evidence type="ECO:0000313" key="10">
    <source>
        <dbReference type="EMBL" id="PIE83234.1"/>
    </source>
</evidence>
<feature type="binding site" evidence="9">
    <location>
        <position position="66"/>
    </location>
    <ligand>
        <name>S-adenosyl-L-methionine</name>
        <dbReference type="ChEBI" id="CHEBI:59789"/>
    </ligand>
</feature>
<dbReference type="EC" id="2.1.1.67" evidence="4 9"/>
<evidence type="ECO:0000256" key="7">
    <source>
        <dbReference type="ARBA" id="ARBA00022679"/>
    </source>
</evidence>
<dbReference type="InterPro" id="IPR008854">
    <property type="entry name" value="TPMT"/>
</dbReference>
<dbReference type="NCBIfam" id="NF009732">
    <property type="entry name" value="PRK13255.1"/>
    <property type="match status" value="1"/>
</dbReference>
<protein>
    <recommendedName>
        <fullName evidence="4 9">Thiopurine S-methyltransferase</fullName>
        <ecNumber evidence="4 9">2.1.1.67</ecNumber>
    </recommendedName>
    <alternativeName>
        <fullName evidence="9">Thiopurine methyltransferase</fullName>
    </alternativeName>
</protein>
<evidence type="ECO:0000256" key="6">
    <source>
        <dbReference type="ARBA" id="ARBA00022603"/>
    </source>
</evidence>
<dbReference type="HAMAP" id="MF_00812">
    <property type="entry name" value="Thiopur_methtran"/>
    <property type="match status" value="1"/>
</dbReference>
<evidence type="ECO:0000256" key="1">
    <source>
        <dbReference type="ARBA" id="ARBA00000903"/>
    </source>
</evidence>
<evidence type="ECO:0000256" key="3">
    <source>
        <dbReference type="ARBA" id="ARBA00008145"/>
    </source>
</evidence>
<comment type="caution">
    <text evidence="10">The sequence shown here is derived from an EMBL/GenBank/DDBJ whole genome shotgun (WGS) entry which is preliminary data.</text>
</comment>
<dbReference type="PIRSF" id="PIRSF023956">
    <property type="entry name" value="Thiopurine_S-methyltransferase"/>
    <property type="match status" value="1"/>
</dbReference>
<evidence type="ECO:0000256" key="8">
    <source>
        <dbReference type="ARBA" id="ARBA00022691"/>
    </source>
</evidence>
<feature type="binding site" evidence="9">
    <location>
        <position position="45"/>
    </location>
    <ligand>
        <name>S-adenosyl-L-methionine</name>
        <dbReference type="ChEBI" id="CHEBI:59789"/>
    </ligand>
</feature>
<accession>A0A2G6PF97</accession>
<sequence length="226" mass="26228">MEPSFWHKRWERTEIGFHQRKINTHLQHFWGMLNRQSGQPIFVPLCGKTLDLLWLASQGHPVIGVEISALAVEAFFKENHLKPHRWKEDAFEIWEVDEIRILLGDLFSLEPHHLADVTGVYDRAALIALPPPMRQRYVDKLTTVLPVGIETLLVTLEYDQSRLTGPPFSVCDAEVQTLFQATHTIERLHTRNALSEESRWRERGLTWLLEKSYRLSHCSTSQKSNG</sequence>
<reference evidence="10 11" key="1">
    <citation type="submission" date="2017-10" db="EMBL/GenBank/DDBJ databases">
        <title>Novel microbial diversity and functional potential in the marine mammal oral microbiome.</title>
        <authorList>
            <person name="Dudek N.K."/>
            <person name="Sun C.L."/>
            <person name="Burstein D."/>
            <person name="Kantor R.S."/>
            <person name="Aliaga Goltsman D.S."/>
            <person name="Bik E.M."/>
            <person name="Thomas B.C."/>
            <person name="Banfield J.F."/>
            <person name="Relman D.A."/>
        </authorList>
    </citation>
    <scope>NUCLEOTIDE SEQUENCE [LARGE SCALE GENOMIC DNA]</scope>
    <source>
        <strain evidence="10">DOLJORAL78_50_517</strain>
    </source>
</reference>
<feature type="binding site" evidence="9">
    <location>
        <position position="123"/>
    </location>
    <ligand>
        <name>S-adenosyl-L-methionine</name>
        <dbReference type="ChEBI" id="CHEBI:59789"/>
    </ligand>
</feature>
<dbReference type="Proteomes" id="UP000229278">
    <property type="component" value="Unassembled WGS sequence"/>
</dbReference>
<dbReference type="AlphaFoldDB" id="A0A2G6PF97"/>
<dbReference type="Pfam" id="PF05724">
    <property type="entry name" value="TPMT"/>
    <property type="match status" value="1"/>
</dbReference>
<name>A0A2G6PF97_9GAMM</name>
<evidence type="ECO:0000256" key="5">
    <source>
        <dbReference type="ARBA" id="ARBA00022490"/>
    </source>
</evidence>
<keyword evidence="8 9" id="KW-0949">S-adenosyl-L-methionine</keyword>
<dbReference type="InterPro" id="IPR022474">
    <property type="entry name" value="Thiopur_S-MeTfrase_Se/Te_detox"/>
</dbReference>
<evidence type="ECO:0000313" key="11">
    <source>
        <dbReference type="Proteomes" id="UP000229278"/>
    </source>
</evidence>
<comment type="similarity">
    <text evidence="3 9">Belongs to the class I-like SAM-binding methyltransferase superfamily. TPMT family.</text>
</comment>
<evidence type="ECO:0000256" key="4">
    <source>
        <dbReference type="ARBA" id="ARBA00011905"/>
    </source>
</evidence>
<dbReference type="PANTHER" id="PTHR10259:SF11">
    <property type="entry name" value="THIOPURINE S-METHYLTRANSFERASE"/>
    <property type="match status" value="1"/>
</dbReference>
<evidence type="ECO:0000256" key="9">
    <source>
        <dbReference type="HAMAP-Rule" id="MF_00812"/>
    </source>
</evidence>
<gene>
    <name evidence="9" type="primary">tpm</name>
    <name evidence="10" type="ORF">CSA09_02835</name>
</gene>
<organism evidence="10 11">
    <name type="scientific">Candidatus Contendibacter odensensis</name>
    <dbReference type="NCBI Taxonomy" id="1400860"/>
    <lineage>
        <taxon>Bacteria</taxon>
        <taxon>Pseudomonadati</taxon>
        <taxon>Pseudomonadota</taxon>
        <taxon>Gammaproteobacteria</taxon>
        <taxon>Candidatus Competibacteraceae</taxon>
        <taxon>Candidatus Contendibacter</taxon>
    </lineage>
</organism>
<dbReference type="Gene3D" id="3.40.50.150">
    <property type="entry name" value="Vaccinia Virus protein VP39"/>
    <property type="match status" value="1"/>
</dbReference>
<comment type="catalytic activity">
    <reaction evidence="1 9">
        <text>S-adenosyl-L-methionine + a thiopurine = S-adenosyl-L-homocysteine + a thiopurine S-methylether.</text>
        <dbReference type="EC" id="2.1.1.67"/>
    </reaction>
</comment>
<proteinExistence type="inferred from homology"/>
<dbReference type="FunFam" id="3.40.50.150:FF:000101">
    <property type="entry name" value="Thiopurine S-methyltransferase"/>
    <property type="match status" value="1"/>
</dbReference>
<keyword evidence="5 9" id="KW-0963">Cytoplasm</keyword>
<dbReference type="SUPFAM" id="SSF53335">
    <property type="entry name" value="S-adenosyl-L-methionine-dependent methyltransferases"/>
    <property type="match status" value="1"/>
</dbReference>
<dbReference type="GO" id="GO:0008119">
    <property type="term" value="F:thiopurine S-methyltransferase activity"/>
    <property type="evidence" value="ECO:0007669"/>
    <property type="project" value="UniProtKB-UniRule"/>
</dbReference>
<dbReference type="NCBIfam" id="TIGR03840">
    <property type="entry name" value="TMPT_Se_Te"/>
    <property type="match status" value="1"/>
</dbReference>
<evidence type="ECO:0000256" key="2">
    <source>
        <dbReference type="ARBA" id="ARBA00004496"/>
    </source>
</evidence>
<dbReference type="GO" id="GO:0010038">
    <property type="term" value="P:response to metal ion"/>
    <property type="evidence" value="ECO:0007669"/>
    <property type="project" value="InterPro"/>
</dbReference>
<dbReference type="GO" id="GO:0032259">
    <property type="term" value="P:methylation"/>
    <property type="evidence" value="ECO:0007669"/>
    <property type="project" value="UniProtKB-KW"/>
</dbReference>
<keyword evidence="6 9" id="KW-0489">Methyltransferase</keyword>
<dbReference type="InterPro" id="IPR029063">
    <property type="entry name" value="SAM-dependent_MTases_sf"/>
</dbReference>
<comment type="subcellular location">
    <subcellularLocation>
        <location evidence="2 9">Cytoplasm</location>
    </subcellularLocation>
</comment>
<dbReference type="EMBL" id="PDTV01000006">
    <property type="protein sequence ID" value="PIE83234.1"/>
    <property type="molecule type" value="Genomic_DNA"/>
</dbReference>